<gene>
    <name evidence="1" type="ORF">GCM10010517_68250</name>
</gene>
<comment type="caution">
    <text evidence="1">The sequence shown here is derived from an EMBL/GenBank/DDBJ whole genome shotgun (WGS) entry which is preliminary data.</text>
</comment>
<proteinExistence type="predicted"/>
<evidence type="ECO:0000313" key="1">
    <source>
        <dbReference type="EMBL" id="GAA2902341.1"/>
    </source>
</evidence>
<dbReference type="Proteomes" id="UP001500831">
    <property type="component" value="Unassembled WGS sequence"/>
</dbReference>
<protein>
    <submittedName>
        <fullName evidence="1">Uncharacterized protein</fullName>
    </submittedName>
</protein>
<keyword evidence="2" id="KW-1185">Reference proteome</keyword>
<name>A0ABP6IQ41_9ACTN</name>
<reference evidence="2" key="1">
    <citation type="journal article" date="2019" name="Int. J. Syst. Evol. Microbiol.">
        <title>The Global Catalogue of Microorganisms (GCM) 10K type strain sequencing project: providing services to taxonomists for standard genome sequencing and annotation.</title>
        <authorList>
            <consortium name="The Broad Institute Genomics Platform"/>
            <consortium name="The Broad Institute Genome Sequencing Center for Infectious Disease"/>
            <person name="Wu L."/>
            <person name="Ma J."/>
        </authorList>
    </citation>
    <scope>NUCLEOTIDE SEQUENCE [LARGE SCALE GENOMIC DNA]</scope>
    <source>
        <strain evidence="2">JCM 6242</strain>
    </source>
</reference>
<sequence length="147" mass="15444">MALSGTANAATTAKAAASAQHAESAAVRYDDPHAWLDSASVVTSVTPLTVLTFHVTAHNGVPWLRDPRTSTWHNLRGVPGSQGGYVTNISISQVYPVPPIDGMAAPVAVRITARVNNDRLYSTVCNVTNALSGNPLPCTTWTLISPP</sequence>
<organism evidence="1 2">
    <name type="scientific">Streptosporangium fragile</name>
    <dbReference type="NCBI Taxonomy" id="46186"/>
    <lineage>
        <taxon>Bacteria</taxon>
        <taxon>Bacillati</taxon>
        <taxon>Actinomycetota</taxon>
        <taxon>Actinomycetes</taxon>
        <taxon>Streptosporangiales</taxon>
        <taxon>Streptosporangiaceae</taxon>
        <taxon>Streptosporangium</taxon>
    </lineage>
</organism>
<accession>A0ABP6IQ41</accession>
<dbReference type="EMBL" id="BAAAVI010000073">
    <property type="protein sequence ID" value="GAA2902341.1"/>
    <property type="molecule type" value="Genomic_DNA"/>
</dbReference>
<evidence type="ECO:0000313" key="2">
    <source>
        <dbReference type="Proteomes" id="UP001500831"/>
    </source>
</evidence>